<protein>
    <recommendedName>
        <fullName evidence="3">GIY-YIG domain-containing protein</fullName>
    </recommendedName>
</protein>
<evidence type="ECO:0000313" key="2">
    <source>
        <dbReference type="Proteomes" id="UP000245911"/>
    </source>
</evidence>
<evidence type="ECO:0000313" key="1">
    <source>
        <dbReference type="EMBL" id="PVH29956.1"/>
    </source>
</evidence>
<comment type="caution">
    <text evidence="1">The sequence shown here is derived from an EMBL/GenBank/DDBJ whole genome shotgun (WGS) entry which is preliminary data.</text>
</comment>
<proteinExistence type="predicted"/>
<evidence type="ECO:0008006" key="3">
    <source>
        <dbReference type="Google" id="ProtNLM"/>
    </source>
</evidence>
<gene>
    <name evidence="1" type="ORF">DDE20_04800</name>
</gene>
<dbReference type="AlphaFoldDB" id="A0A2T8HWZ4"/>
<reference evidence="1 2" key="1">
    <citation type="submission" date="2018-04" db="EMBL/GenBank/DDBJ databases">
        <title>Pararhodobacter oceanense sp. nov., isolated from marine intertidal sediment.</title>
        <authorList>
            <person name="Wang X.-L."/>
            <person name="Du Z.-J."/>
        </authorList>
    </citation>
    <scope>NUCLEOTIDE SEQUENCE [LARGE SCALE GENOMIC DNA]</scope>
    <source>
        <strain evidence="1 2">AM505</strain>
    </source>
</reference>
<dbReference type="Proteomes" id="UP000245911">
    <property type="component" value="Unassembled WGS sequence"/>
</dbReference>
<sequence length="107" mass="12300">MAAGGRKFTYVVYKITFPNGKIYIGKDIGRGGHSIRYFGSWSASLVESEFTKDQLMDFTIRREILFESPDRVEVSKKEIEFIISTKANDPRYGYNRTPRLAAPLVER</sequence>
<dbReference type="CDD" id="cd10443">
    <property type="entry name" value="GIY-YIG_HE_Tlr8p_PBC-V_like"/>
    <property type="match status" value="1"/>
</dbReference>
<keyword evidence="2" id="KW-1185">Reference proteome</keyword>
<name>A0A2T8HWZ4_9RHOB</name>
<organism evidence="1 2">
    <name type="scientific">Pararhodobacter oceanensis</name>
    <dbReference type="NCBI Taxonomy" id="2172121"/>
    <lineage>
        <taxon>Bacteria</taxon>
        <taxon>Pseudomonadati</taxon>
        <taxon>Pseudomonadota</taxon>
        <taxon>Alphaproteobacteria</taxon>
        <taxon>Rhodobacterales</taxon>
        <taxon>Paracoccaceae</taxon>
        <taxon>Pararhodobacter</taxon>
    </lineage>
</organism>
<dbReference type="EMBL" id="QDKM01000002">
    <property type="protein sequence ID" value="PVH29956.1"/>
    <property type="molecule type" value="Genomic_DNA"/>
</dbReference>
<accession>A0A2T8HWZ4</accession>
<dbReference type="OrthoDB" id="1551317at2"/>